<sequence length="511" mass="55736">MTTTTKYKDTLPGLPGGLWRLIIVDMGAELAEHDLPIPKPLLALVLFDDLLRSPRFVDSKFEEIPAIQRPEPIPHLSLSAGGVLALADLSTIAQRTAITGGARWLDSFILAPGLHSQQAADDLVKGAGTFIHAVEDRQGRPATVPIHNAATAHYLRRVARPGKTVTLDVGSLSRSCSHARGRLERSNSALRALVWPVDNVPNLGWLSHLLYLASPLLTMASLVMDTLLQDFWALGLIIALMLARVLNIWVIKQRAKPIPVADPTNSPPHDGTPLPPDERTPPLRTSYHVLIGDGKARVRLVGTPEDLRAVTAKSWLRAMNHVEGFVEAIARLIVYLVAALSGNMTQAGQMIQLVLLLTTAGLLALSNAEAKSFHMNGRVAAPSAADDTTPRGRQQSPHPADDGGSGANMPLQPPQRPGWRPDAGSVDGKWRPKKTDPRTSDETEAWESTPSDGHGHGYYYPDGRRDGSASRSRSRSRSRHSGRRETRDPLEPDDRLERGQGRHVRDPRVFP</sequence>
<protein>
    <submittedName>
        <fullName evidence="3">Uncharacterized protein</fullName>
    </submittedName>
</protein>
<feature type="transmembrane region" description="Helical" evidence="2">
    <location>
        <begin position="192"/>
        <end position="211"/>
    </location>
</feature>
<keyword evidence="2" id="KW-0812">Transmembrane</keyword>
<reference evidence="3" key="1">
    <citation type="journal article" date="2023" name="Mol. Plant Microbe Interact.">
        <title>Elucidating the Obligate Nature and Biological Capacity of an Invasive Fungal Corn Pathogen.</title>
        <authorList>
            <person name="MacCready J.S."/>
            <person name="Roggenkamp E.M."/>
            <person name="Gdanetz K."/>
            <person name="Chilvers M.I."/>
        </authorList>
    </citation>
    <scope>NUCLEOTIDE SEQUENCE</scope>
    <source>
        <strain evidence="3">PM02</strain>
    </source>
</reference>
<dbReference type="AlphaFoldDB" id="A0AAD9ICR3"/>
<evidence type="ECO:0000256" key="1">
    <source>
        <dbReference type="SAM" id="MobiDB-lite"/>
    </source>
</evidence>
<feature type="compositionally biased region" description="Basic and acidic residues" evidence="1">
    <location>
        <begin position="428"/>
        <end position="441"/>
    </location>
</feature>
<feature type="compositionally biased region" description="Basic residues" evidence="1">
    <location>
        <begin position="472"/>
        <end position="482"/>
    </location>
</feature>
<dbReference type="Proteomes" id="UP001217918">
    <property type="component" value="Unassembled WGS sequence"/>
</dbReference>
<comment type="caution">
    <text evidence="3">The sequence shown here is derived from an EMBL/GenBank/DDBJ whole genome shotgun (WGS) entry which is preliminary data.</text>
</comment>
<keyword evidence="4" id="KW-1185">Reference proteome</keyword>
<name>A0AAD9ICR3_9PEZI</name>
<feature type="compositionally biased region" description="Basic and acidic residues" evidence="1">
    <location>
        <begin position="483"/>
        <end position="511"/>
    </location>
</feature>
<organism evidence="3 4">
    <name type="scientific">Phyllachora maydis</name>
    <dbReference type="NCBI Taxonomy" id="1825666"/>
    <lineage>
        <taxon>Eukaryota</taxon>
        <taxon>Fungi</taxon>
        <taxon>Dikarya</taxon>
        <taxon>Ascomycota</taxon>
        <taxon>Pezizomycotina</taxon>
        <taxon>Sordariomycetes</taxon>
        <taxon>Sordariomycetidae</taxon>
        <taxon>Phyllachorales</taxon>
        <taxon>Phyllachoraceae</taxon>
        <taxon>Phyllachora</taxon>
    </lineage>
</organism>
<proteinExistence type="predicted"/>
<dbReference type="EMBL" id="JAQQPM010000009">
    <property type="protein sequence ID" value="KAK2075353.1"/>
    <property type="molecule type" value="Genomic_DNA"/>
</dbReference>
<feature type="region of interest" description="Disordered" evidence="1">
    <location>
        <begin position="380"/>
        <end position="511"/>
    </location>
</feature>
<accession>A0AAD9ICR3</accession>
<evidence type="ECO:0000256" key="2">
    <source>
        <dbReference type="SAM" id="Phobius"/>
    </source>
</evidence>
<keyword evidence="2" id="KW-0472">Membrane</keyword>
<keyword evidence="2" id="KW-1133">Transmembrane helix</keyword>
<evidence type="ECO:0000313" key="3">
    <source>
        <dbReference type="EMBL" id="KAK2075353.1"/>
    </source>
</evidence>
<evidence type="ECO:0000313" key="4">
    <source>
        <dbReference type="Proteomes" id="UP001217918"/>
    </source>
</evidence>
<gene>
    <name evidence="3" type="ORF">P8C59_009484</name>
</gene>
<feature type="transmembrane region" description="Helical" evidence="2">
    <location>
        <begin position="231"/>
        <end position="251"/>
    </location>
</feature>
<feature type="region of interest" description="Disordered" evidence="1">
    <location>
        <begin position="260"/>
        <end position="281"/>
    </location>
</feature>